<dbReference type="Pfam" id="PF00015">
    <property type="entry name" value="MCPsignal"/>
    <property type="match status" value="1"/>
</dbReference>
<evidence type="ECO:0000256" key="1">
    <source>
        <dbReference type="ARBA" id="ARBA00004141"/>
    </source>
</evidence>
<gene>
    <name evidence="11" type="ORF">GPA24_03805</name>
</gene>
<evidence type="ECO:0000259" key="10">
    <source>
        <dbReference type="PROSITE" id="PS50885"/>
    </source>
</evidence>
<dbReference type="PROSITE" id="PS50111">
    <property type="entry name" value="CHEMOTAXIS_TRANSDUC_2"/>
    <property type="match status" value="1"/>
</dbReference>
<keyword evidence="2 8" id="KW-0812">Transmembrane</keyword>
<accession>A0ABX1NS09</accession>
<evidence type="ECO:0000256" key="2">
    <source>
        <dbReference type="ARBA" id="ARBA00022692"/>
    </source>
</evidence>
<dbReference type="InterPro" id="IPR004089">
    <property type="entry name" value="MCPsignal_dom"/>
</dbReference>
<dbReference type="Pfam" id="PF00672">
    <property type="entry name" value="HAMP"/>
    <property type="match status" value="1"/>
</dbReference>
<dbReference type="PANTHER" id="PTHR32089">
    <property type="entry name" value="METHYL-ACCEPTING CHEMOTAXIS PROTEIN MCPB"/>
    <property type="match status" value="1"/>
</dbReference>
<evidence type="ECO:0000256" key="3">
    <source>
        <dbReference type="ARBA" id="ARBA00022989"/>
    </source>
</evidence>
<dbReference type="Gene3D" id="1.10.287.950">
    <property type="entry name" value="Methyl-accepting chemotaxis protein"/>
    <property type="match status" value="1"/>
</dbReference>
<feature type="domain" description="HAMP" evidence="10">
    <location>
        <begin position="342"/>
        <end position="394"/>
    </location>
</feature>
<evidence type="ECO:0000256" key="5">
    <source>
        <dbReference type="ARBA" id="ARBA00023224"/>
    </source>
</evidence>
<keyword evidence="3 8" id="KW-1133">Transmembrane helix</keyword>
<evidence type="ECO:0000313" key="12">
    <source>
        <dbReference type="Proteomes" id="UP000633943"/>
    </source>
</evidence>
<dbReference type="PROSITE" id="PS50885">
    <property type="entry name" value="HAMP"/>
    <property type="match status" value="1"/>
</dbReference>
<sequence>MKTLFAPAEAMMNRLSYPFKFGLLGVIIFVAFASLMLTLANELNETAERTRRELVASSLSRHLSKAVELMQQHRGLSSSLLGGVSTMGARRTAKEDEVNRAMAALEEALPKGGRESGEWKSVQSQWKLITSEGLSWTQPQSVAAHTAMIGRLLAFQVSLADEYGLTFDPEQESFYLMSTAVVRMPYLLERTGQLRAKGAGMLARGDADDAARVDIGVISGDVSVAMRDLESNIGKITVSRPDLKPKLDATRDALKEKLDRTQAVVADIVGGNARSMPAERFYEMATETIGVGYAQMHEILLPTLDELLRQRIAEAQRMLYFNLAVLLAGLALVAYFSVGAYLSVMGSVRRLAEGSRHFAAGDLTTRIELKARDELCLVASSFNDMAVEMRKLISNIQGNSGHVADTARGMVESSQQIDRASASQSEAASSMAAAVEQMTVGIEHISTNAGAANELAQESGKLSRESGEIVAEVVREIGDIAETVGSSARTIENLGRSSERISAIVDVIKEIADQTNLLALNAAIEAARAGEQGRGFAVVADEVRKLAERTTQSTQEIAGMVQSIQTGARESVQRMHQGVSQVNAGVERAQRAGEAMAHLRDAARRVVDTVGEISDALREQSAASTEIAKNVETIARMADENSATAAESHHTADRLESLAESLLQDVRRFRVS</sequence>
<dbReference type="SMART" id="SM00304">
    <property type="entry name" value="HAMP"/>
    <property type="match status" value="1"/>
</dbReference>
<evidence type="ECO:0000256" key="6">
    <source>
        <dbReference type="ARBA" id="ARBA00029447"/>
    </source>
</evidence>
<protein>
    <submittedName>
        <fullName evidence="11">HAMP domain-containing protein</fullName>
    </submittedName>
</protein>
<dbReference type="SUPFAM" id="SSF58104">
    <property type="entry name" value="Methyl-accepting chemotaxis protein (MCP) signaling domain"/>
    <property type="match status" value="1"/>
</dbReference>
<keyword evidence="5 7" id="KW-0807">Transducer</keyword>
<evidence type="ECO:0000256" key="8">
    <source>
        <dbReference type="SAM" id="Phobius"/>
    </source>
</evidence>
<dbReference type="PANTHER" id="PTHR32089:SF119">
    <property type="entry name" value="METHYL-ACCEPTING CHEMOTAXIS PROTEIN CTPL"/>
    <property type="match status" value="1"/>
</dbReference>
<organism evidence="11 12">
    <name type="scientific">Aromatoleum bremense</name>
    <dbReference type="NCBI Taxonomy" id="76115"/>
    <lineage>
        <taxon>Bacteria</taxon>
        <taxon>Pseudomonadati</taxon>
        <taxon>Pseudomonadota</taxon>
        <taxon>Betaproteobacteria</taxon>
        <taxon>Rhodocyclales</taxon>
        <taxon>Rhodocyclaceae</taxon>
        <taxon>Aromatoleum</taxon>
    </lineage>
</organism>
<evidence type="ECO:0000259" key="9">
    <source>
        <dbReference type="PROSITE" id="PS50111"/>
    </source>
</evidence>
<name>A0ABX1NS09_9RHOO</name>
<proteinExistence type="inferred from homology"/>
<reference evidence="11 12" key="1">
    <citation type="submission" date="2019-12" db="EMBL/GenBank/DDBJ databases">
        <title>Comparative genomics gives insights into the taxonomy of the Azoarcus-Aromatoleum group and reveals separate origins of nif in the plant-associated Azoarcus and non-plant-associated Aromatoleum sub-groups.</title>
        <authorList>
            <person name="Lafos M."/>
            <person name="Maluk M."/>
            <person name="Batista M."/>
            <person name="Junghare M."/>
            <person name="Carmona M."/>
            <person name="Faoro H."/>
            <person name="Cruz L.M."/>
            <person name="Battistoni F."/>
            <person name="De Souza E."/>
            <person name="Pedrosa F."/>
            <person name="Chen W.-M."/>
            <person name="Poole P.S."/>
            <person name="Dixon R.A."/>
            <person name="James E.K."/>
        </authorList>
    </citation>
    <scope>NUCLEOTIDE SEQUENCE [LARGE SCALE GENOMIC DNA]</scope>
    <source>
        <strain evidence="11 12">PbN1</strain>
    </source>
</reference>
<evidence type="ECO:0000256" key="4">
    <source>
        <dbReference type="ARBA" id="ARBA00023136"/>
    </source>
</evidence>
<dbReference type="InterPro" id="IPR004090">
    <property type="entry name" value="Chemotax_Me-accpt_rcpt"/>
</dbReference>
<dbReference type="PRINTS" id="PR00260">
    <property type="entry name" value="CHEMTRNSDUCR"/>
</dbReference>
<dbReference type="CDD" id="cd06225">
    <property type="entry name" value="HAMP"/>
    <property type="match status" value="1"/>
</dbReference>
<feature type="domain" description="Methyl-accepting transducer" evidence="9">
    <location>
        <begin position="399"/>
        <end position="635"/>
    </location>
</feature>
<comment type="subcellular location">
    <subcellularLocation>
        <location evidence="1">Membrane</location>
        <topology evidence="1">Multi-pass membrane protein</topology>
    </subcellularLocation>
</comment>
<keyword evidence="12" id="KW-1185">Reference proteome</keyword>
<dbReference type="SMART" id="SM00283">
    <property type="entry name" value="MA"/>
    <property type="match status" value="1"/>
</dbReference>
<evidence type="ECO:0000313" key="11">
    <source>
        <dbReference type="EMBL" id="NMG14678.1"/>
    </source>
</evidence>
<feature type="transmembrane region" description="Helical" evidence="8">
    <location>
        <begin position="319"/>
        <end position="342"/>
    </location>
</feature>
<dbReference type="RefSeq" id="WP_169201439.1">
    <property type="nucleotide sequence ID" value="NZ_CP059467.1"/>
</dbReference>
<comment type="caution">
    <text evidence="11">The sequence shown here is derived from an EMBL/GenBank/DDBJ whole genome shotgun (WGS) entry which is preliminary data.</text>
</comment>
<dbReference type="CDD" id="cd11386">
    <property type="entry name" value="MCP_signal"/>
    <property type="match status" value="1"/>
</dbReference>
<dbReference type="EMBL" id="WTVP01000006">
    <property type="protein sequence ID" value="NMG14678.1"/>
    <property type="molecule type" value="Genomic_DNA"/>
</dbReference>
<evidence type="ECO:0000256" key="7">
    <source>
        <dbReference type="PROSITE-ProRule" id="PRU00284"/>
    </source>
</evidence>
<feature type="transmembrane region" description="Helical" evidence="8">
    <location>
        <begin position="21"/>
        <end position="43"/>
    </location>
</feature>
<comment type="similarity">
    <text evidence="6">Belongs to the methyl-accepting chemotaxis (MCP) protein family.</text>
</comment>
<dbReference type="Proteomes" id="UP000633943">
    <property type="component" value="Unassembled WGS sequence"/>
</dbReference>
<keyword evidence="4 8" id="KW-0472">Membrane</keyword>
<dbReference type="InterPro" id="IPR003660">
    <property type="entry name" value="HAMP_dom"/>
</dbReference>